<evidence type="ECO:0000313" key="4">
    <source>
        <dbReference type="EMBL" id="QFY44100.1"/>
    </source>
</evidence>
<evidence type="ECO:0000256" key="1">
    <source>
        <dbReference type="ARBA" id="ARBA00022679"/>
    </source>
</evidence>
<dbReference type="CDD" id="cd04301">
    <property type="entry name" value="NAT_SF"/>
    <property type="match status" value="1"/>
</dbReference>
<dbReference type="RefSeq" id="WP_153250068.1">
    <property type="nucleotide sequence ID" value="NZ_CP044205.1"/>
</dbReference>
<feature type="domain" description="N-acetyltransferase" evidence="3">
    <location>
        <begin position="16"/>
        <end position="169"/>
    </location>
</feature>
<dbReference type="PROSITE" id="PS51186">
    <property type="entry name" value="GNAT"/>
    <property type="match status" value="1"/>
</dbReference>
<keyword evidence="5" id="KW-1185">Reference proteome</keyword>
<keyword evidence="2" id="KW-0012">Acyltransferase</keyword>
<evidence type="ECO:0000259" key="3">
    <source>
        <dbReference type="PROSITE" id="PS51186"/>
    </source>
</evidence>
<sequence length="172" mass="19328">MDGSLSVKIIKSFQGALLRELRLSALSDAPYAFGAKYDEEIQKPISAYEADANRHAQSENSTSFILFADSEPAGLIGAFISKEPEQKAFICSLWVRPEKRQSGGGRLPVRTTCTWFLERNFHTVYAWVADSNTKANSFYKSIGFDSTQERQQLLSNPAEWETLLFLSTEKNC</sequence>
<dbReference type="SUPFAM" id="SSF55729">
    <property type="entry name" value="Acyl-CoA N-acyltransferases (Nat)"/>
    <property type="match status" value="1"/>
</dbReference>
<proteinExistence type="predicted"/>
<dbReference type="GO" id="GO:0016747">
    <property type="term" value="F:acyltransferase activity, transferring groups other than amino-acyl groups"/>
    <property type="evidence" value="ECO:0007669"/>
    <property type="project" value="InterPro"/>
</dbReference>
<dbReference type="Pfam" id="PF00583">
    <property type="entry name" value="Acetyltransf_1"/>
    <property type="match status" value="1"/>
</dbReference>
<dbReference type="OrthoDB" id="9799092at2"/>
<organism evidence="4 5">
    <name type="scientific">Candidatus Methylospira mobilis</name>
    <dbReference type="NCBI Taxonomy" id="1808979"/>
    <lineage>
        <taxon>Bacteria</taxon>
        <taxon>Pseudomonadati</taxon>
        <taxon>Pseudomonadota</taxon>
        <taxon>Gammaproteobacteria</taxon>
        <taxon>Methylococcales</taxon>
        <taxon>Methylococcaceae</taxon>
        <taxon>Candidatus Methylospira</taxon>
    </lineage>
</organism>
<dbReference type="Proteomes" id="UP000325755">
    <property type="component" value="Chromosome"/>
</dbReference>
<dbReference type="EMBL" id="CP044205">
    <property type="protein sequence ID" value="QFY44100.1"/>
    <property type="molecule type" value="Genomic_DNA"/>
</dbReference>
<evidence type="ECO:0000256" key="2">
    <source>
        <dbReference type="ARBA" id="ARBA00023315"/>
    </source>
</evidence>
<dbReference type="InterPro" id="IPR050832">
    <property type="entry name" value="Bact_Acetyltransf"/>
</dbReference>
<reference evidence="4 5" key="1">
    <citation type="submission" date="2019-09" db="EMBL/GenBank/DDBJ databases">
        <title>Ecophysiology of the spiral-shaped methanotroph Methylospira mobilis as revealed by the complete genome sequence.</title>
        <authorList>
            <person name="Oshkin I.Y."/>
            <person name="Dedysh S.N."/>
            <person name="Miroshnikov K."/>
            <person name="Danilova O.V."/>
            <person name="Hakobyan A."/>
            <person name="Liesack W."/>
        </authorList>
    </citation>
    <scope>NUCLEOTIDE SEQUENCE [LARGE SCALE GENOMIC DNA]</scope>
    <source>
        <strain evidence="4 5">Shm1</strain>
    </source>
</reference>
<dbReference type="InterPro" id="IPR000182">
    <property type="entry name" value="GNAT_dom"/>
</dbReference>
<protein>
    <submittedName>
        <fullName evidence="4">GNAT family N-acetyltransferase</fullName>
    </submittedName>
</protein>
<dbReference type="PANTHER" id="PTHR43877">
    <property type="entry name" value="AMINOALKYLPHOSPHONATE N-ACETYLTRANSFERASE-RELATED-RELATED"/>
    <property type="match status" value="1"/>
</dbReference>
<gene>
    <name evidence="4" type="ORF">F6R98_16900</name>
</gene>
<dbReference type="KEGG" id="mmob:F6R98_16900"/>
<evidence type="ECO:0000313" key="5">
    <source>
        <dbReference type="Proteomes" id="UP000325755"/>
    </source>
</evidence>
<dbReference type="Gene3D" id="3.40.630.30">
    <property type="match status" value="1"/>
</dbReference>
<dbReference type="InParanoid" id="A0A5Q0BJW1"/>
<dbReference type="InterPro" id="IPR016181">
    <property type="entry name" value="Acyl_CoA_acyltransferase"/>
</dbReference>
<dbReference type="AlphaFoldDB" id="A0A5Q0BJW1"/>
<keyword evidence="1 4" id="KW-0808">Transferase</keyword>
<name>A0A5Q0BJW1_9GAMM</name>
<accession>A0A5Q0BJW1</accession>